<evidence type="ECO:0000313" key="2">
    <source>
        <dbReference type="EMBL" id="QJA77239.1"/>
    </source>
</evidence>
<dbReference type="EMBL" id="MT142271">
    <property type="protein sequence ID" value="QJA77239.1"/>
    <property type="molecule type" value="Genomic_DNA"/>
</dbReference>
<sequence length="714" mass="77953">MAGTFAEAIVKVLGDFTNLGQGLKATTTKVNTEVDSMSSAFKRLDSTARTIFGAIAGYFSVRAVIRGIQDVTQAAGAQEMVEAKLTRMLQNVTTAREGDVKLLLDQASALQKVTTFQDDEIINAQAMLGTFQLNGEQIAQLTTRLLDMQSAMAQAGQTEINLTGAAIAIGKAYSTGLGLLRRYGVIISETDQKMFNLADTAGKTAILIRNLDLNFAGAAETMGKTYLGQLKLVSNAWGEVKEQIGNILIPILKDTFIPAMKTAMPYIESMVTKVNEWADALGLVADNQKTWVKSSVEMSLGIALQNKALADQKMKSIEAGMSIAELAKASVLYSGAQLIAGQATTAQTTKWLEAKKEADNYGQQIASLLVELDRLAKHSPTELPTVKPPATGGTGEEIPKDIAYSFNQSIYFEAEMERLKALREQDASGFMTYVDSMRMYYSDWVLEKLGINQMYAEAEQELQDVAVENNATYMQYQMGQLEDNYDQQFELLQFYYQNGMISAQQYYEYLDFLAVQHTNKVIVEAEKQKQKQLQIQNAIEQSFALIANKMIESGGKITVNSESITKALLTMFTSVIGRLLAVAIAQAAAGNASLGPGAIFKTAFDATFLTGLITSLVAMTFSADTGGYFKSGKLIRFDDSAHHTVRVMEQEAMIPRSKFPGIAQELGRRYSGGVTVNGLNISVNGVKDIDDFLEKLEERSVDVARIATKGAYLS</sequence>
<name>A0A6M3K506_9ZZZZ</name>
<accession>A0A6M3K506</accession>
<dbReference type="AlphaFoldDB" id="A0A6M3K506"/>
<gene>
    <name evidence="2" type="ORF">MM415A01347_0011</name>
    <name evidence="1" type="ORF">MM415B00605_0044</name>
</gene>
<organism evidence="2">
    <name type="scientific">viral metagenome</name>
    <dbReference type="NCBI Taxonomy" id="1070528"/>
    <lineage>
        <taxon>unclassified sequences</taxon>
        <taxon>metagenomes</taxon>
        <taxon>organismal metagenomes</taxon>
    </lineage>
</organism>
<protein>
    <submittedName>
        <fullName evidence="2">Putative tail tape measure protein</fullName>
    </submittedName>
</protein>
<proteinExistence type="predicted"/>
<evidence type="ECO:0000313" key="1">
    <source>
        <dbReference type="EMBL" id="QJA63635.1"/>
    </source>
</evidence>
<dbReference type="EMBL" id="MT141501">
    <property type="protein sequence ID" value="QJA63635.1"/>
    <property type="molecule type" value="Genomic_DNA"/>
</dbReference>
<reference evidence="2" key="1">
    <citation type="submission" date="2020-03" db="EMBL/GenBank/DDBJ databases">
        <title>The deep terrestrial virosphere.</title>
        <authorList>
            <person name="Holmfeldt K."/>
            <person name="Nilsson E."/>
            <person name="Simone D."/>
            <person name="Lopez-Fernandez M."/>
            <person name="Wu X."/>
            <person name="de Brujin I."/>
            <person name="Lundin D."/>
            <person name="Andersson A."/>
            <person name="Bertilsson S."/>
            <person name="Dopson M."/>
        </authorList>
    </citation>
    <scope>NUCLEOTIDE SEQUENCE</scope>
    <source>
        <strain evidence="2">MM415A01347</strain>
        <strain evidence="1">MM415B00605</strain>
    </source>
</reference>